<dbReference type="SMART" id="SM00507">
    <property type="entry name" value="HNHc"/>
    <property type="match status" value="1"/>
</dbReference>
<dbReference type="InterPro" id="IPR052892">
    <property type="entry name" value="NA-targeting_endonuclease"/>
</dbReference>
<dbReference type="EMBL" id="UINC01001268">
    <property type="protein sequence ID" value="SUZ76187.1"/>
    <property type="molecule type" value="Genomic_DNA"/>
</dbReference>
<dbReference type="InterPro" id="IPR003615">
    <property type="entry name" value="HNH_nuc"/>
</dbReference>
<protein>
    <recommendedName>
        <fullName evidence="1">HNH nuclease domain-containing protein</fullName>
    </recommendedName>
</protein>
<feature type="domain" description="HNH nuclease" evidence="1">
    <location>
        <begin position="88"/>
        <end position="141"/>
    </location>
</feature>
<dbReference type="PANTHER" id="PTHR33877:SF2">
    <property type="entry name" value="OS07G0170200 PROTEIN"/>
    <property type="match status" value="1"/>
</dbReference>
<dbReference type="InterPro" id="IPR029471">
    <property type="entry name" value="HNH_5"/>
</dbReference>
<gene>
    <name evidence="2" type="ORF">METZ01_LOCUS29041</name>
</gene>
<dbReference type="CDD" id="cd00085">
    <property type="entry name" value="HNHc"/>
    <property type="match status" value="1"/>
</dbReference>
<reference evidence="2" key="1">
    <citation type="submission" date="2018-05" db="EMBL/GenBank/DDBJ databases">
        <authorList>
            <person name="Lanie J.A."/>
            <person name="Ng W.-L."/>
            <person name="Kazmierczak K.M."/>
            <person name="Andrzejewski T.M."/>
            <person name="Davidsen T.M."/>
            <person name="Wayne K.J."/>
            <person name="Tettelin H."/>
            <person name="Glass J.I."/>
            <person name="Rusch D."/>
            <person name="Podicherti R."/>
            <person name="Tsui H.-C.T."/>
            <person name="Winkler M.E."/>
        </authorList>
    </citation>
    <scope>NUCLEOTIDE SEQUENCE</scope>
</reference>
<evidence type="ECO:0000259" key="1">
    <source>
        <dbReference type="SMART" id="SM00507"/>
    </source>
</evidence>
<name>A0A381QDN0_9ZZZZ</name>
<dbReference type="Pfam" id="PF14279">
    <property type="entry name" value="HNH_5"/>
    <property type="match status" value="1"/>
</dbReference>
<evidence type="ECO:0000313" key="2">
    <source>
        <dbReference type="EMBL" id="SUZ76187.1"/>
    </source>
</evidence>
<sequence length="199" mass="22183">MLATLDEFDRIPRILRLNLAGQPVDWVSWQDAVCLYARQLVSWTHGESILRIRGGHSRRDGSQTSMEVHSIIACGGRVVAVDRSGPPLTNKALFARDHNLCLYCGGSFPDVKLTRDHVVPKSRGGDDRWDNVLAACKRCNHFKGSRLPHECGMEILALPYVPNVAEYLALTNSGRILGDQMSFLEAQFGRDSKLRARLA</sequence>
<organism evidence="2">
    <name type="scientific">marine metagenome</name>
    <dbReference type="NCBI Taxonomy" id="408172"/>
    <lineage>
        <taxon>unclassified sequences</taxon>
        <taxon>metagenomes</taxon>
        <taxon>ecological metagenomes</taxon>
    </lineage>
</organism>
<dbReference type="Gene3D" id="1.10.30.50">
    <property type="match status" value="1"/>
</dbReference>
<proteinExistence type="predicted"/>
<accession>A0A381QDN0</accession>
<dbReference type="PANTHER" id="PTHR33877">
    <property type="entry name" value="SLL1193 PROTEIN"/>
    <property type="match status" value="1"/>
</dbReference>
<dbReference type="AlphaFoldDB" id="A0A381QDN0"/>